<feature type="domain" description="Serine aminopeptidase S33" evidence="1">
    <location>
        <begin position="27"/>
        <end position="249"/>
    </location>
</feature>
<dbReference type="InterPro" id="IPR050266">
    <property type="entry name" value="AB_hydrolase_sf"/>
</dbReference>
<dbReference type="GO" id="GO:0046464">
    <property type="term" value="P:acylglycerol catabolic process"/>
    <property type="evidence" value="ECO:0007669"/>
    <property type="project" value="TreeGrafter"/>
</dbReference>
<comment type="caution">
    <text evidence="2">The sequence shown here is derived from an EMBL/GenBank/DDBJ whole genome shotgun (WGS) entry which is preliminary data.</text>
</comment>
<proteinExistence type="predicted"/>
<accession>A0A9W8WMZ0</accession>
<dbReference type="PANTHER" id="PTHR43798">
    <property type="entry name" value="MONOACYLGLYCEROL LIPASE"/>
    <property type="match status" value="1"/>
</dbReference>
<organism evidence="2 3">
    <name type="scientific">Fusarium piperis</name>
    <dbReference type="NCBI Taxonomy" id="1435070"/>
    <lineage>
        <taxon>Eukaryota</taxon>
        <taxon>Fungi</taxon>
        <taxon>Dikarya</taxon>
        <taxon>Ascomycota</taxon>
        <taxon>Pezizomycotina</taxon>
        <taxon>Sordariomycetes</taxon>
        <taxon>Hypocreomycetidae</taxon>
        <taxon>Hypocreales</taxon>
        <taxon>Nectriaceae</taxon>
        <taxon>Fusarium</taxon>
        <taxon>Fusarium solani species complex</taxon>
    </lineage>
</organism>
<evidence type="ECO:0000313" key="3">
    <source>
        <dbReference type="Proteomes" id="UP001140502"/>
    </source>
</evidence>
<dbReference type="InterPro" id="IPR029058">
    <property type="entry name" value="AB_hydrolase_fold"/>
</dbReference>
<dbReference type="OrthoDB" id="2498029at2759"/>
<evidence type="ECO:0000259" key="1">
    <source>
        <dbReference type="Pfam" id="PF12146"/>
    </source>
</evidence>
<keyword evidence="3" id="KW-1185">Reference proteome</keyword>
<protein>
    <recommendedName>
        <fullName evidence="1">Serine aminopeptidase S33 domain-containing protein</fullName>
    </recommendedName>
</protein>
<evidence type="ECO:0000313" key="2">
    <source>
        <dbReference type="EMBL" id="KAJ4328650.1"/>
    </source>
</evidence>
<dbReference type="AlphaFoldDB" id="A0A9W8WMZ0"/>
<dbReference type="PRINTS" id="PR00111">
    <property type="entry name" value="ABHYDROLASE"/>
</dbReference>
<dbReference type="EMBL" id="JAPEUR010000008">
    <property type="protein sequence ID" value="KAJ4328650.1"/>
    <property type="molecule type" value="Genomic_DNA"/>
</dbReference>
<dbReference type="InterPro" id="IPR022742">
    <property type="entry name" value="Hydrolase_4"/>
</dbReference>
<name>A0A9W8WMZ0_9HYPO</name>
<dbReference type="Proteomes" id="UP001140502">
    <property type="component" value="Unassembled WGS sequence"/>
</dbReference>
<gene>
    <name evidence="2" type="ORF">N0V84_000840</name>
</gene>
<dbReference type="PANTHER" id="PTHR43798:SF5">
    <property type="entry name" value="MONOACYLGLYCEROL LIPASE ABHD6"/>
    <property type="match status" value="1"/>
</dbReference>
<dbReference type="Pfam" id="PF12146">
    <property type="entry name" value="Hydrolase_4"/>
    <property type="match status" value="1"/>
</dbReference>
<sequence length="270" mass="28664">MPYLDIGKRRLFYTQVEAESPQAGSPVLVFIHGLGSSHSFYTPVMGHLAVTGYSSVAFDIYGSGLSELVPGTDDPTFDSIAQDAESLVAKLSIPIENVVAVGHSMGGIVVAKLASRNNLRGAALIGPVLPKPAMADIFSARIETVRQHGMESMAKTIPYAATGSKANSTQKAFIRTLLLSQKTDGYIALCNAIATAERPSYSDAHSPLLIIAGEEDKTSPVADSETMLESWGCDKGDKNIRLLPGVGHWHCIEASEEVGSALEEFVSKLG</sequence>
<dbReference type="SUPFAM" id="SSF53474">
    <property type="entry name" value="alpha/beta-Hydrolases"/>
    <property type="match status" value="1"/>
</dbReference>
<reference evidence="2" key="1">
    <citation type="submission" date="2022-10" db="EMBL/GenBank/DDBJ databases">
        <title>Tapping the CABI collections for fungal endophytes: first genome assemblies for Collariella, Neodidymelliopsis, Ascochyta clinopodiicola, Didymella pomorum, Didymosphaeria variabile, Neocosmospora piperis and Neocucurbitaria cava.</title>
        <authorList>
            <person name="Hill R."/>
        </authorList>
    </citation>
    <scope>NUCLEOTIDE SEQUENCE</scope>
    <source>
        <strain evidence="2">IMI 366586</strain>
    </source>
</reference>
<dbReference type="GO" id="GO:0016020">
    <property type="term" value="C:membrane"/>
    <property type="evidence" value="ECO:0007669"/>
    <property type="project" value="TreeGrafter"/>
</dbReference>
<dbReference type="Gene3D" id="3.40.50.1820">
    <property type="entry name" value="alpha/beta hydrolase"/>
    <property type="match status" value="1"/>
</dbReference>
<dbReference type="InterPro" id="IPR000073">
    <property type="entry name" value="AB_hydrolase_1"/>
</dbReference>
<dbReference type="GO" id="GO:0047372">
    <property type="term" value="F:monoacylglycerol lipase activity"/>
    <property type="evidence" value="ECO:0007669"/>
    <property type="project" value="TreeGrafter"/>
</dbReference>